<feature type="non-terminal residue" evidence="3">
    <location>
        <position position="67"/>
    </location>
</feature>
<dbReference type="GO" id="GO:0003723">
    <property type="term" value="F:RNA binding"/>
    <property type="evidence" value="ECO:0007669"/>
    <property type="project" value="InterPro"/>
</dbReference>
<organism evidence="3">
    <name type="scientific">marine metagenome</name>
    <dbReference type="NCBI Taxonomy" id="408172"/>
    <lineage>
        <taxon>unclassified sequences</taxon>
        <taxon>metagenomes</taxon>
        <taxon>ecological metagenomes</taxon>
    </lineage>
</organism>
<dbReference type="GO" id="GO:0016779">
    <property type="term" value="F:nucleotidyltransferase activity"/>
    <property type="evidence" value="ECO:0007669"/>
    <property type="project" value="InterPro"/>
</dbReference>
<dbReference type="AlphaFoldDB" id="A0A382DYW7"/>
<dbReference type="Gene3D" id="3.30.460.10">
    <property type="entry name" value="Beta Polymerase, domain 2"/>
    <property type="match status" value="1"/>
</dbReference>
<dbReference type="SUPFAM" id="SSF81301">
    <property type="entry name" value="Nucleotidyltransferase"/>
    <property type="match status" value="1"/>
</dbReference>
<evidence type="ECO:0000259" key="2">
    <source>
        <dbReference type="Pfam" id="PF01743"/>
    </source>
</evidence>
<dbReference type="GO" id="GO:0006396">
    <property type="term" value="P:RNA processing"/>
    <property type="evidence" value="ECO:0007669"/>
    <property type="project" value="InterPro"/>
</dbReference>
<dbReference type="Pfam" id="PF01743">
    <property type="entry name" value="PolyA_pol"/>
    <property type="match status" value="1"/>
</dbReference>
<dbReference type="EMBL" id="UINC01041683">
    <property type="protein sequence ID" value="SVB43292.1"/>
    <property type="molecule type" value="Genomic_DNA"/>
</dbReference>
<dbReference type="InterPro" id="IPR002646">
    <property type="entry name" value="PolA_pol_head_dom"/>
</dbReference>
<gene>
    <name evidence="3" type="ORF">METZ01_LOCUS196146</name>
</gene>
<accession>A0A382DYW7</accession>
<dbReference type="InterPro" id="IPR043519">
    <property type="entry name" value="NT_sf"/>
</dbReference>
<name>A0A382DYW7_9ZZZZ</name>
<keyword evidence="1" id="KW-0808">Transferase</keyword>
<proteinExistence type="predicted"/>
<feature type="domain" description="Poly A polymerase head" evidence="2">
    <location>
        <begin position="30"/>
        <end position="65"/>
    </location>
</feature>
<reference evidence="3" key="1">
    <citation type="submission" date="2018-05" db="EMBL/GenBank/DDBJ databases">
        <authorList>
            <person name="Lanie J.A."/>
            <person name="Ng W.-L."/>
            <person name="Kazmierczak K.M."/>
            <person name="Andrzejewski T.M."/>
            <person name="Davidsen T.M."/>
            <person name="Wayne K.J."/>
            <person name="Tettelin H."/>
            <person name="Glass J.I."/>
            <person name="Rusch D."/>
            <person name="Podicherti R."/>
            <person name="Tsui H.-C.T."/>
            <person name="Winkler M.E."/>
        </authorList>
    </citation>
    <scope>NUCLEOTIDE SEQUENCE</scope>
</reference>
<evidence type="ECO:0000256" key="1">
    <source>
        <dbReference type="ARBA" id="ARBA00022679"/>
    </source>
</evidence>
<evidence type="ECO:0000313" key="3">
    <source>
        <dbReference type="EMBL" id="SVB43292.1"/>
    </source>
</evidence>
<sequence>MSRLLDKLDAEKRDWLHRCGHMAVTRGGRAFLVGGSVRDLILGKDQVDLDVVIEGDGMDVAQDLARG</sequence>
<protein>
    <recommendedName>
        <fullName evidence="2">Poly A polymerase head domain-containing protein</fullName>
    </recommendedName>
</protein>